<sequence>MLGGYFDNNILSGGEQVAHFGLLSRQTITSCAHNLTRCKRPTKQPANPIFPGQKQVVTCEWSLLEPLSFYLGAMSSFPNRFSGFVDIQAACKLPAWPLTIPSILRCSKPISANKAS</sequence>
<dbReference type="EMBL" id="KZ772688">
    <property type="protein sequence ID" value="PTQ44996.1"/>
    <property type="molecule type" value="Genomic_DNA"/>
</dbReference>
<keyword evidence="2" id="KW-1185">Reference proteome</keyword>
<reference evidence="2" key="1">
    <citation type="journal article" date="2017" name="Cell">
        <title>Insights into land plant evolution garnered from the Marchantia polymorpha genome.</title>
        <authorList>
            <person name="Bowman J.L."/>
            <person name="Kohchi T."/>
            <person name="Yamato K.T."/>
            <person name="Jenkins J."/>
            <person name="Shu S."/>
            <person name="Ishizaki K."/>
            <person name="Yamaoka S."/>
            <person name="Nishihama R."/>
            <person name="Nakamura Y."/>
            <person name="Berger F."/>
            <person name="Adam C."/>
            <person name="Aki S.S."/>
            <person name="Althoff F."/>
            <person name="Araki T."/>
            <person name="Arteaga-Vazquez M.A."/>
            <person name="Balasubrmanian S."/>
            <person name="Barry K."/>
            <person name="Bauer D."/>
            <person name="Boehm C.R."/>
            <person name="Briginshaw L."/>
            <person name="Caballero-Perez J."/>
            <person name="Catarino B."/>
            <person name="Chen F."/>
            <person name="Chiyoda S."/>
            <person name="Chovatia M."/>
            <person name="Davies K.M."/>
            <person name="Delmans M."/>
            <person name="Demura T."/>
            <person name="Dierschke T."/>
            <person name="Dolan L."/>
            <person name="Dorantes-Acosta A.E."/>
            <person name="Eklund D.M."/>
            <person name="Florent S.N."/>
            <person name="Flores-Sandoval E."/>
            <person name="Fujiyama A."/>
            <person name="Fukuzawa H."/>
            <person name="Galik B."/>
            <person name="Grimanelli D."/>
            <person name="Grimwood J."/>
            <person name="Grossniklaus U."/>
            <person name="Hamada T."/>
            <person name="Haseloff J."/>
            <person name="Hetherington A.J."/>
            <person name="Higo A."/>
            <person name="Hirakawa Y."/>
            <person name="Hundley H.N."/>
            <person name="Ikeda Y."/>
            <person name="Inoue K."/>
            <person name="Inoue S.I."/>
            <person name="Ishida S."/>
            <person name="Jia Q."/>
            <person name="Kakita M."/>
            <person name="Kanazawa T."/>
            <person name="Kawai Y."/>
            <person name="Kawashima T."/>
            <person name="Kennedy M."/>
            <person name="Kinose K."/>
            <person name="Kinoshita T."/>
            <person name="Kohara Y."/>
            <person name="Koide E."/>
            <person name="Komatsu K."/>
            <person name="Kopischke S."/>
            <person name="Kubo M."/>
            <person name="Kyozuka J."/>
            <person name="Lagercrantz U."/>
            <person name="Lin S.S."/>
            <person name="Lindquist E."/>
            <person name="Lipzen A.M."/>
            <person name="Lu C.W."/>
            <person name="De Luna E."/>
            <person name="Martienssen R.A."/>
            <person name="Minamino N."/>
            <person name="Mizutani M."/>
            <person name="Mizutani M."/>
            <person name="Mochizuki N."/>
            <person name="Monte I."/>
            <person name="Mosher R."/>
            <person name="Nagasaki H."/>
            <person name="Nakagami H."/>
            <person name="Naramoto S."/>
            <person name="Nishitani K."/>
            <person name="Ohtani M."/>
            <person name="Okamoto T."/>
            <person name="Okumura M."/>
            <person name="Phillips J."/>
            <person name="Pollak B."/>
            <person name="Reinders A."/>
            <person name="Rovekamp M."/>
            <person name="Sano R."/>
            <person name="Sawa S."/>
            <person name="Schmid M.W."/>
            <person name="Shirakawa M."/>
            <person name="Solano R."/>
            <person name="Spunde A."/>
            <person name="Suetsugu N."/>
            <person name="Sugano S."/>
            <person name="Sugiyama A."/>
            <person name="Sun R."/>
            <person name="Suzuki Y."/>
            <person name="Takenaka M."/>
            <person name="Takezawa D."/>
            <person name="Tomogane H."/>
            <person name="Tsuzuki M."/>
            <person name="Ueda T."/>
            <person name="Umeda M."/>
            <person name="Ward J.M."/>
            <person name="Watanabe Y."/>
            <person name="Yazaki K."/>
            <person name="Yokoyama R."/>
            <person name="Yoshitake Y."/>
            <person name="Yotsui I."/>
            <person name="Zachgo S."/>
            <person name="Schmutz J."/>
        </authorList>
    </citation>
    <scope>NUCLEOTIDE SEQUENCE [LARGE SCALE GENOMIC DNA]</scope>
    <source>
        <strain evidence="2">Tak-1</strain>
    </source>
</reference>
<dbReference type="Proteomes" id="UP000244005">
    <property type="component" value="Unassembled WGS sequence"/>
</dbReference>
<gene>
    <name evidence="1" type="ORF">MARPO_0016s0060</name>
</gene>
<protein>
    <submittedName>
        <fullName evidence="1">Uncharacterized protein</fullName>
    </submittedName>
</protein>
<dbReference type="AlphaFoldDB" id="A0A2R6XFW1"/>
<accession>A0A2R6XFW1</accession>
<evidence type="ECO:0000313" key="1">
    <source>
        <dbReference type="EMBL" id="PTQ44996.1"/>
    </source>
</evidence>
<proteinExistence type="predicted"/>
<dbReference type="Gramene" id="Mp6g10170.1">
    <property type="protein sequence ID" value="Mp6g10170.1.cds1"/>
    <property type="gene ID" value="Mp6g10170"/>
</dbReference>
<name>A0A2R6XFW1_MARPO</name>
<organism evidence="1 2">
    <name type="scientific">Marchantia polymorpha</name>
    <name type="common">Common liverwort</name>
    <name type="synonym">Marchantia aquatica</name>
    <dbReference type="NCBI Taxonomy" id="3197"/>
    <lineage>
        <taxon>Eukaryota</taxon>
        <taxon>Viridiplantae</taxon>
        <taxon>Streptophyta</taxon>
        <taxon>Embryophyta</taxon>
        <taxon>Marchantiophyta</taxon>
        <taxon>Marchantiopsida</taxon>
        <taxon>Marchantiidae</taxon>
        <taxon>Marchantiales</taxon>
        <taxon>Marchantiaceae</taxon>
        <taxon>Marchantia</taxon>
    </lineage>
</organism>
<evidence type="ECO:0000313" key="2">
    <source>
        <dbReference type="Proteomes" id="UP000244005"/>
    </source>
</evidence>